<proteinExistence type="predicted"/>
<evidence type="ECO:0000313" key="2">
    <source>
        <dbReference type="Proteomes" id="UP001314229"/>
    </source>
</evidence>
<comment type="caution">
    <text evidence="1">The sequence shown here is derived from an EMBL/GenBank/DDBJ whole genome shotgun (WGS) entry which is preliminary data.</text>
</comment>
<feature type="non-terminal residue" evidence="1">
    <location>
        <position position="104"/>
    </location>
</feature>
<accession>A0AAV1QBL5</accession>
<evidence type="ECO:0000313" key="1">
    <source>
        <dbReference type="EMBL" id="CAK6981847.1"/>
    </source>
</evidence>
<organism evidence="1 2">
    <name type="scientific">Scomber scombrus</name>
    <name type="common">Atlantic mackerel</name>
    <name type="synonym">Scomber vernalis</name>
    <dbReference type="NCBI Taxonomy" id="13677"/>
    <lineage>
        <taxon>Eukaryota</taxon>
        <taxon>Metazoa</taxon>
        <taxon>Chordata</taxon>
        <taxon>Craniata</taxon>
        <taxon>Vertebrata</taxon>
        <taxon>Euteleostomi</taxon>
        <taxon>Actinopterygii</taxon>
        <taxon>Neopterygii</taxon>
        <taxon>Teleostei</taxon>
        <taxon>Neoteleostei</taxon>
        <taxon>Acanthomorphata</taxon>
        <taxon>Pelagiaria</taxon>
        <taxon>Scombriformes</taxon>
        <taxon>Scombridae</taxon>
        <taxon>Scomber</taxon>
    </lineage>
</organism>
<dbReference type="Proteomes" id="UP001314229">
    <property type="component" value="Unassembled WGS sequence"/>
</dbReference>
<dbReference type="EMBL" id="CAWUFR010000905">
    <property type="protein sequence ID" value="CAK6981847.1"/>
    <property type="molecule type" value="Genomic_DNA"/>
</dbReference>
<sequence>LDVNITNTLSPQQAVFLQNEAKNGCSCGGLRYAAEPIKKTQFSSSNSRCESDGVVQLISGSTFKCYVLQYNNVTSLPPQRSLSCSHHTALTWTFPNTCGNNKQF</sequence>
<name>A0AAV1QBL5_SCOSC</name>
<reference evidence="1 2" key="1">
    <citation type="submission" date="2024-01" db="EMBL/GenBank/DDBJ databases">
        <authorList>
            <person name="Alioto T."/>
            <person name="Alioto T."/>
            <person name="Gomez Garrido J."/>
        </authorList>
    </citation>
    <scope>NUCLEOTIDE SEQUENCE [LARGE SCALE GENOMIC DNA]</scope>
</reference>
<feature type="non-terminal residue" evidence="1">
    <location>
        <position position="1"/>
    </location>
</feature>
<dbReference type="AlphaFoldDB" id="A0AAV1QBL5"/>
<gene>
    <name evidence="1" type="ORF">FSCOSCO3_A013999</name>
</gene>
<keyword evidence="2" id="KW-1185">Reference proteome</keyword>
<protein>
    <submittedName>
        <fullName evidence="1">Uncharacterized protein</fullName>
    </submittedName>
</protein>